<name>A0A0C5VIU8_9GAMM</name>
<dbReference type="STRING" id="1445510.YC6258_02564"/>
<dbReference type="EMBL" id="CP007142">
    <property type="protein sequence ID" value="AJQ94602.1"/>
    <property type="molecule type" value="Genomic_DNA"/>
</dbReference>
<dbReference type="KEGG" id="gsn:YC6258_02564"/>
<keyword evidence="1" id="KW-0472">Membrane</keyword>
<evidence type="ECO:0000313" key="2">
    <source>
        <dbReference type="EMBL" id="AJQ94602.1"/>
    </source>
</evidence>
<gene>
    <name evidence="2" type="ORF">YC6258_02564</name>
</gene>
<dbReference type="RefSeq" id="WP_044617107.1">
    <property type="nucleotide sequence ID" value="NZ_CP007142.1"/>
</dbReference>
<accession>A0A0C5VIU8</accession>
<sequence>MNRDSAPWYKQVWLWLVLAPLIVVICASFLMLYLAISSNDGVVVDNFYKDGLAIKVREQQDEYATSRNIQARMSLENQIIRLSLSGNLDTLPAQLSLQIIFPTQASKDVNIVLTNSGGIYTGALSEAVSGRRLLQIQPADENNHLNDFWRLHGEAVFPLNEQVFLKPKS</sequence>
<keyword evidence="1" id="KW-0812">Transmembrane</keyword>
<dbReference type="HOGENOM" id="CLU_100979_2_0_6"/>
<evidence type="ECO:0000313" key="3">
    <source>
        <dbReference type="Proteomes" id="UP000032266"/>
    </source>
</evidence>
<organism evidence="2 3">
    <name type="scientific">Gynuella sunshinyii YC6258</name>
    <dbReference type="NCBI Taxonomy" id="1445510"/>
    <lineage>
        <taxon>Bacteria</taxon>
        <taxon>Pseudomonadati</taxon>
        <taxon>Pseudomonadota</taxon>
        <taxon>Gammaproteobacteria</taxon>
        <taxon>Oceanospirillales</taxon>
        <taxon>Saccharospirillaceae</taxon>
        <taxon>Gynuella</taxon>
    </lineage>
</organism>
<dbReference type="InterPro" id="IPR008620">
    <property type="entry name" value="FixH"/>
</dbReference>
<proteinExistence type="predicted"/>
<keyword evidence="1" id="KW-1133">Transmembrane helix</keyword>
<dbReference type="Pfam" id="PF05751">
    <property type="entry name" value="FixH"/>
    <property type="match status" value="1"/>
</dbReference>
<protein>
    <recommendedName>
        <fullName evidence="4">FixH</fullName>
    </recommendedName>
</protein>
<reference evidence="2 3" key="1">
    <citation type="submission" date="2014-01" db="EMBL/GenBank/DDBJ databases">
        <title>Full genme sequencing of cellulolytic bacterium Gynuella sunshinyii YC6258T gen. nov., sp. nov.</title>
        <authorList>
            <person name="Khan H."/>
            <person name="Chung E.J."/>
            <person name="Chung Y.R."/>
        </authorList>
    </citation>
    <scope>NUCLEOTIDE SEQUENCE [LARGE SCALE GENOMIC DNA]</scope>
    <source>
        <strain evidence="2 3">YC6258</strain>
    </source>
</reference>
<feature type="transmembrane region" description="Helical" evidence="1">
    <location>
        <begin position="12"/>
        <end position="36"/>
    </location>
</feature>
<dbReference type="Proteomes" id="UP000032266">
    <property type="component" value="Chromosome"/>
</dbReference>
<evidence type="ECO:0008006" key="4">
    <source>
        <dbReference type="Google" id="ProtNLM"/>
    </source>
</evidence>
<keyword evidence="3" id="KW-1185">Reference proteome</keyword>
<evidence type="ECO:0000256" key="1">
    <source>
        <dbReference type="SAM" id="Phobius"/>
    </source>
</evidence>
<dbReference type="AlphaFoldDB" id="A0A0C5VIU8"/>